<dbReference type="Gene3D" id="3.40.50.150">
    <property type="entry name" value="Vaccinia Virus protein VP39"/>
    <property type="match status" value="1"/>
</dbReference>
<dbReference type="InterPro" id="IPR008471">
    <property type="entry name" value="MnmC-like_methylTransf"/>
</dbReference>
<feature type="region of interest" description="Disordered" evidence="1">
    <location>
        <begin position="256"/>
        <end position="298"/>
    </location>
</feature>
<protein>
    <submittedName>
        <fullName evidence="3">MnmC family methyltransferase</fullName>
    </submittedName>
</protein>
<dbReference type="Pfam" id="PF05430">
    <property type="entry name" value="Methyltransf_30"/>
    <property type="match status" value="1"/>
</dbReference>
<evidence type="ECO:0000259" key="2">
    <source>
        <dbReference type="Pfam" id="PF05430"/>
    </source>
</evidence>
<reference evidence="3 4" key="1">
    <citation type="submission" date="2023-06" db="EMBL/GenBank/DDBJ databases">
        <title>Whole genome sequence of Oscillatoria calcuttensis NRMC-F 0142.</title>
        <authorList>
            <person name="Shakena Fathima T."/>
            <person name="Muralitharan G."/>
            <person name="Thajuddin N."/>
        </authorList>
    </citation>
    <scope>NUCLEOTIDE SEQUENCE [LARGE SCALE GENOMIC DNA]</scope>
    <source>
        <strain evidence="3 4">NRMC-F 0142</strain>
    </source>
</reference>
<accession>A0ABT7M0K1</accession>
<dbReference type="EMBL" id="JASVEJ010000035">
    <property type="protein sequence ID" value="MDL5057584.1"/>
    <property type="molecule type" value="Genomic_DNA"/>
</dbReference>
<dbReference type="PANTHER" id="PTHR39963:SF1">
    <property type="entry name" value="MNMC-LIKE METHYLTRANSFERASE DOMAIN-CONTAINING PROTEIN"/>
    <property type="match status" value="1"/>
</dbReference>
<evidence type="ECO:0000313" key="4">
    <source>
        <dbReference type="Proteomes" id="UP001230986"/>
    </source>
</evidence>
<dbReference type="PANTHER" id="PTHR39963">
    <property type="entry name" value="SLL0983 PROTEIN"/>
    <property type="match status" value="1"/>
</dbReference>
<evidence type="ECO:0000256" key="1">
    <source>
        <dbReference type="SAM" id="MobiDB-lite"/>
    </source>
</evidence>
<name>A0ABT7M0K1_9CYAN</name>
<feature type="domain" description="MnmC-like methyltransferase" evidence="2">
    <location>
        <begin position="117"/>
        <end position="235"/>
    </location>
</feature>
<comment type="caution">
    <text evidence="3">The sequence shown here is derived from an EMBL/GenBank/DDBJ whole genome shotgun (WGS) entry which is preliminary data.</text>
</comment>
<dbReference type="Proteomes" id="UP001230986">
    <property type="component" value="Unassembled WGS sequence"/>
</dbReference>
<evidence type="ECO:0000313" key="3">
    <source>
        <dbReference type="EMBL" id="MDL5057584.1"/>
    </source>
</evidence>
<dbReference type="GO" id="GO:0008168">
    <property type="term" value="F:methyltransferase activity"/>
    <property type="evidence" value="ECO:0007669"/>
    <property type="project" value="UniProtKB-KW"/>
</dbReference>
<gene>
    <name evidence="3" type="ORF">QQ055_08970</name>
</gene>
<proteinExistence type="predicted"/>
<organism evidence="3 4">
    <name type="scientific">Geitlerinema calcuttense NRMC-F 0142</name>
    <dbReference type="NCBI Taxonomy" id="2922238"/>
    <lineage>
        <taxon>Bacteria</taxon>
        <taxon>Bacillati</taxon>
        <taxon>Cyanobacteriota</taxon>
        <taxon>Cyanophyceae</taxon>
        <taxon>Geitlerinematales</taxon>
        <taxon>Geitlerinemataceae</taxon>
        <taxon>Geitlerinema</taxon>
    </lineage>
</organism>
<sequence>MLRNMEDNPSVSYQPQTTADGSFTFFSDEFGEAFHSSHGARLEAELKFIVPTQLAQKALRFAPAKIHILDICYGLGYNTAVALETLWQANPHCQIEWLGLERDIIVPQSAINHHFLEHWSTPVRDILQQLSSTQTCQTPQLQAQLLIGDARETLKHVHQQGFLADAIFLDPFSPPHCPQLWTVEFLSLASQCLKPDGRLATYSCAASVRIALMQAGLKIGSTEPFGRRSPGTIASYTELDLPPLSPQEQEHLQTTAAIPYRDPQLNDPPELILQRRRQEQQASSLEPTTHWKKRWSTR</sequence>
<dbReference type="SUPFAM" id="SSF53335">
    <property type="entry name" value="S-adenosyl-L-methionine-dependent methyltransferases"/>
    <property type="match status" value="1"/>
</dbReference>
<keyword evidence="4" id="KW-1185">Reference proteome</keyword>
<keyword evidence="3" id="KW-0489">Methyltransferase</keyword>
<dbReference type="InterPro" id="IPR029063">
    <property type="entry name" value="SAM-dependent_MTases_sf"/>
</dbReference>
<dbReference type="GO" id="GO:0032259">
    <property type="term" value="P:methylation"/>
    <property type="evidence" value="ECO:0007669"/>
    <property type="project" value="UniProtKB-KW"/>
</dbReference>
<keyword evidence="3" id="KW-0808">Transferase</keyword>
<dbReference type="RefSeq" id="WP_284477136.1">
    <property type="nucleotide sequence ID" value="NZ_JASVEJ010000035.1"/>
</dbReference>